<dbReference type="Proteomes" id="UP000076761">
    <property type="component" value="Unassembled WGS sequence"/>
</dbReference>
<gene>
    <name evidence="1" type="ORF">NEOLEDRAFT_1137281</name>
</gene>
<reference evidence="1 2" key="1">
    <citation type="journal article" date="2016" name="Mol. Biol. Evol.">
        <title>Comparative Genomics of Early-Diverging Mushroom-Forming Fungi Provides Insights into the Origins of Lignocellulose Decay Capabilities.</title>
        <authorList>
            <person name="Nagy L.G."/>
            <person name="Riley R."/>
            <person name="Tritt A."/>
            <person name="Adam C."/>
            <person name="Daum C."/>
            <person name="Floudas D."/>
            <person name="Sun H."/>
            <person name="Yadav J.S."/>
            <person name="Pangilinan J."/>
            <person name="Larsson K.H."/>
            <person name="Matsuura K."/>
            <person name="Barry K."/>
            <person name="Labutti K."/>
            <person name="Kuo R."/>
            <person name="Ohm R.A."/>
            <person name="Bhattacharya S.S."/>
            <person name="Shirouzu T."/>
            <person name="Yoshinaga Y."/>
            <person name="Martin F.M."/>
            <person name="Grigoriev I.V."/>
            <person name="Hibbett D.S."/>
        </authorList>
    </citation>
    <scope>NUCLEOTIDE SEQUENCE [LARGE SCALE GENOMIC DNA]</scope>
    <source>
        <strain evidence="1 2">HHB14362 ss-1</strain>
    </source>
</reference>
<organism evidence="1 2">
    <name type="scientific">Neolentinus lepideus HHB14362 ss-1</name>
    <dbReference type="NCBI Taxonomy" id="1314782"/>
    <lineage>
        <taxon>Eukaryota</taxon>
        <taxon>Fungi</taxon>
        <taxon>Dikarya</taxon>
        <taxon>Basidiomycota</taxon>
        <taxon>Agaricomycotina</taxon>
        <taxon>Agaricomycetes</taxon>
        <taxon>Gloeophyllales</taxon>
        <taxon>Gloeophyllaceae</taxon>
        <taxon>Neolentinus</taxon>
    </lineage>
</organism>
<accession>A0A165QVG9</accession>
<dbReference type="InParanoid" id="A0A165QVG9"/>
<proteinExistence type="predicted"/>
<evidence type="ECO:0000313" key="1">
    <source>
        <dbReference type="EMBL" id="KZT22931.1"/>
    </source>
</evidence>
<dbReference type="EMBL" id="KV425590">
    <property type="protein sequence ID" value="KZT22931.1"/>
    <property type="molecule type" value="Genomic_DNA"/>
</dbReference>
<protein>
    <submittedName>
        <fullName evidence="1">Uncharacterized protein</fullName>
    </submittedName>
</protein>
<dbReference type="AlphaFoldDB" id="A0A165QVG9"/>
<name>A0A165QVG9_9AGAM</name>
<evidence type="ECO:0000313" key="2">
    <source>
        <dbReference type="Proteomes" id="UP000076761"/>
    </source>
</evidence>
<keyword evidence="2" id="KW-1185">Reference proteome</keyword>
<sequence>MKPLSAVASTLDAQMTWAISGELGRRRCSYFRVSFVQVQRPGESATYTEWRNLKTESESQRRTGWRAASPSLISKPKDCDPGEICDMGYF</sequence>